<comment type="pathway">
    <text evidence="1">Cofactor biosynthesis; molybdopterin biosynthesis.</text>
</comment>
<dbReference type="RefSeq" id="WP_044194980.1">
    <property type="nucleotide sequence ID" value="NZ_JMCB01000015.1"/>
</dbReference>
<evidence type="ECO:0000256" key="3">
    <source>
        <dbReference type="ARBA" id="ARBA00055087"/>
    </source>
</evidence>
<dbReference type="InterPro" id="IPR036522">
    <property type="entry name" value="MoaC_sf"/>
</dbReference>
<name>A0A085W884_9BACT</name>
<keyword evidence="6" id="KW-1185">Reference proteome</keyword>
<dbReference type="GO" id="GO:0006777">
    <property type="term" value="P:Mo-molybdopterin cofactor biosynthetic process"/>
    <property type="evidence" value="ECO:0007669"/>
    <property type="project" value="UniProtKB-KW"/>
</dbReference>
<dbReference type="NCBIfam" id="NF006870">
    <property type="entry name" value="PRK09364.1"/>
    <property type="match status" value="1"/>
</dbReference>
<evidence type="ECO:0000256" key="1">
    <source>
        <dbReference type="ARBA" id="ARBA00005046"/>
    </source>
</evidence>
<dbReference type="STRING" id="394096.DB31_2309"/>
<organism evidence="5 6">
    <name type="scientific">Hyalangium minutum</name>
    <dbReference type="NCBI Taxonomy" id="394096"/>
    <lineage>
        <taxon>Bacteria</taxon>
        <taxon>Pseudomonadati</taxon>
        <taxon>Myxococcota</taxon>
        <taxon>Myxococcia</taxon>
        <taxon>Myxococcales</taxon>
        <taxon>Cystobacterineae</taxon>
        <taxon>Archangiaceae</taxon>
        <taxon>Hyalangium</taxon>
    </lineage>
</organism>
<dbReference type="NCBIfam" id="TIGR00581">
    <property type="entry name" value="moaC"/>
    <property type="match status" value="1"/>
</dbReference>
<accession>A0A085W884</accession>
<dbReference type="OrthoDB" id="9794429at2"/>
<evidence type="ECO:0000256" key="2">
    <source>
        <dbReference type="ARBA" id="ARBA00023150"/>
    </source>
</evidence>
<dbReference type="EMBL" id="JMCB01000015">
    <property type="protein sequence ID" value="KFE63897.1"/>
    <property type="molecule type" value="Genomic_DNA"/>
</dbReference>
<dbReference type="SUPFAM" id="SSF55040">
    <property type="entry name" value="Molybdenum cofactor biosynthesis protein C, MoaC"/>
    <property type="match status" value="1"/>
</dbReference>
<feature type="domain" description="Molybdopterin cofactor biosynthesis C (MoaC)" evidence="4">
    <location>
        <begin position="3"/>
        <end position="136"/>
    </location>
</feature>
<dbReference type="PATRIC" id="fig|394096.3.peg.6641"/>
<reference evidence="5 6" key="1">
    <citation type="submission" date="2014-04" db="EMBL/GenBank/DDBJ databases">
        <title>Genome assembly of Hyalangium minutum DSM 14724.</title>
        <authorList>
            <person name="Sharma G."/>
            <person name="Subramanian S."/>
        </authorList>
    </citation>
    <scope>NUCLEOTIDE SEQUENCE [LARGE SCALE GENOMIC DNA]</scope>
    <source>
        <strain evidence="5 6">DSM 14724</strain>
    </source>
</reference>
<dbReference type="UniPathway" id="UPA00344"/>
<proteinExistence type="predicted"/>
<gene>
    <name evidence="5" type="ORF">DB31_2309</name>
</gene>
<dbReference type="InterPro" id="IPR023045">
    <property type="entry name" value="MoaC"/>
</dbReference>
<dbReference type="AlphaFoldDB" id="A0A085W884"/>
<sequence>MKMVNVGGKRKTERMAVATSRLHMLPATLKRIQEGKVEKGDVLAAARLAGIMAAKRTPDVVPLCHPIALSGVEVTLAPFENGLEVRVEVRTVDRTGVEMEALTAACAAALTVYDMCKSVDRGMVIERVQLEHKSGGRSGTWNRKGSKR</sequence>
<protein>
    <submittedName>
        <fullName evidence="5">Molybdenum cofactor biosynthesis protein MoaC</fullName>
    </submittedName>
</protein>
<dbReference type="Proteomes" id="UP000028725">
    <property type="component" value="Unassembled WGS sequence"/>
</dbReference>
<dbReference type="PANTHER" id="PTHR22960">
    <property type="entry name" value="MOLYBDOPTERIN COFACTOR SYNTHESIS PROTEIN A"/>
    <property type="match status" value="1"/>
</dbReference>
<comment type="function">
    <text evidence="3">Catalyzes the conversion of (8S)-3',8-cyclo-7,8-dihydroguanosine 5'-triphosphate to cyclic pyranopterin monophosphate (cPMP).</text>
</comment>
<dbReference type="InterPro" id="IPR050105">
    <property type="entry name" value="MoCo_biosynth_MoaA/MoaC"/>
</dbReference>
<evidence type="ECO:0000259" key="4">
    <source>
        <dbReference type="Pfam" id="PF01967"/>
    </source>
</evidence>
<dbReference type="Gene3D" id="3.30.70.640">
    <property type="entry name" value="Molybdopterin cofactor biosynthesis C (MoaC) domain"/>
    <property type="match status" value="1"/>
</dbReference>
<evidence type="ECO:0000313" key="5">
    <source>
        <dbReference type="EMBL" id="KFE63897.1"/>
    </source>
</evidence>
<keyword evidence="2" id="KW-0501">Molybdenum cofactor biosynthesis</keyword>
<evidence type="ECO:0000313" key="6">
    <source>
        <dbReference type="Proteomes" id="UP000028725"/>
    </source>
</evidence>
<dbReference type="InterPro" id="IPR002820">
    <property type="entry name" value="Mopterin_CF_biosynth-C_dom"/>
</dbReference>
<comment type="caution">
    <text evidence="5">The sequence shown here is derived from an EMBL/GenBank/DDBJ whole genome shotgun (WGS) entry which is preliminary data.</text>
</comment>
<dbReference type="Pfam" id="PF01967">
    <property type="entry name" value="MoaC"/>
    <property type="match status" value="1"/>
</dbReference>